<feature type="domain" description="DUF1592" evidence="4">
    <location>
        <begin position="277"/>
        <end position="394"/>
    </location>
</feature>
<organism evidence="7 8">
    <name type="scientific">Stieleria marina</name>
    <dbReference type="NCBI Taxonomy" id="1930275"/>
    <lineage>
        <taxon>Bacteria</taxon>
        <taxon>Pseudomonadati</taxon>
        <taxon>Planctomycetota</taxon>
        <taxon>Planctomycetia</taxon>
        <taxon>Pirellulales</taxon>
        <taxon>Pirellulaceae</taxon>
        <taxon>Stieleria</taxon>
    </lineage>
</organism>
<sequence>MACRGSGYDQDMKPLLSQYCSECHSGEHANGDVDFDDFAASGSNIDDAFELWESVAGHLENRTMPPGDSPQPSDEERRRALMWYQTFVESVQMRPAVMRPRRLSVIEYRNTLRSVLGFDLQTAVIEAEQTDSERSLVVKLLPTDPPGASGFTNDTHANPITMIAWEQYAYLANVGLEALFSQSRRSDLEVLAGPIDSGVGLTLENAREVIRRFVPKAYRRTVSDAAIEKIVARLDKEDDKEIADKLRFEMKAVLMSPAFLYRGFLAEGERGQSVDVDDFELAERLSYFLWADMPDQTLVAKAEARTLSDPKTLAGEVDRMLASPKARSLSEVFVSQWFTLSEIDLASDNPPIRDALKSQPMDFMHFLLTNDRPLMEMVDSDISFINLHTARMYGKDAKQLNKHVKQKGIESEVVPNQQIRLEHSTERGGVLTMPGILAMNRGPILRGTWILERILGQHLPDPPANVGQVAENRRGESLTFRERFEQHRSSDACSVCHDKIDPLGFSLQTFDDRGQYLLAENYQSKSKGKSKGTLVSVQEIDASGQLPTGERFQDVGGLKQILVTSQRKAVIRNIVRQALAYALCRKLELFDRPTVESITQTMADDNGTWRDLIHAITHSVPFRKAIFSERDQ</sequence>
<dbReference type="Pfam" id="PF07627">
    <property type="entry name" value="PSCyt3"/>
    <property type="match status" value="1"/>
</dbReference>
<evidence type="ECO:0000259" key="4">
    <source>
        <dbReference type="Pfam" id="PF07631"/>
    </source>
</evidence>
<dbReference type="AlphaFoldDB" id="A0A517NS91"/>
<evidence type="ECO:0000259" key="1">
    <source>
        <dbReference type="Pfam" id="PF07624"/>
    </source>
</evidence>
<feature type="domain" description="DUF1588" evidence="3">
    <location>
        <begin position="427"/>
        <end position="516"/>
    </location>
</feature>
<gene>
    <name evidence="7" type="ORF">K239x_19090</name>
</gene>
<dbReference type="InterPro" id="IPR013036">
    <property type="entry name" value="DUF1587"/>
</dbReference>
<feature type="domain" description="DUF1587" evidence="2">
    <location>
        <begin position="101"/>
        <end position="176"/>
    </location>
</feature>
<dbReference type="Pfam" id="PF07635">
    <property type="entry name" value="PSCyt1"/>
    <property type="match status" value="1"/>
</dbReference>
<dbReference type="InterPro" id="IPR013039">
    <property type="entry name" value="DUF1588"/>
</dbReference>
<keyword evidence="8" id="KW-1185">Reference proteome</keyword>
<evidence type="ECO:0000313" key="8">
    <source>
        <dbReference type="Proteomes" id="UP000319817"/>
    </source>
</evidence>
<feature type="domain" description="DUF1585" evidence="1">
    <location>
        <begin position="549"/>
        <end position="622"/>
    </location>
</feature>
<evidence type="ECO:0000313" key="7">
    <source>
        <dbReference type="EMBL" id="QDT09956.1"/>
    </source>
</evidence>
<evidence type="ECO:0000259" key="2">
    <source>
        <dbReference type="Pfam" id="PF07626"/>
    </source>
</evidence>
<evidence type="ECO:0000259" key="5">
    <source>
        <dbReference type="Pfam" id="PF07635"/>
    </source>
</evidence>
<proteinExistence type="predicted"/>
<dbReference type="Pfam" id="PF07624">
    <property type="entry name" value="PSD2"/>
    <property type="match status" value="1"/>
</dbReference>
<evidence type="ECO:0000259" key="3">
    <source>
        <dbReference type="Pfam" id="PF07627"/>
    </source>
</evidence>
<accession>A0A517NS91</accession>
<dbReference type="EMBL" id="CP036526">
    <property type="protein sequence ID" value="QDT09956.1"/>
    <property type="molecule type" value="Genomic_DNA"/>
</dbReference>
<dbReference type="Pfam" id="PF07626">
    <property type="entry name" value="PSD3"/>
    <property type="match status" value="1"/>
</dbReference>
<dbReference type="Pfam" id="PF07637">
    <property type="entry name" value="PSD5"/>
    <property type="match status" value="1"/>
</dbReference>
<dbReference type="InterPro" id="IPR013043">
    <property type="entry name" value="DUF1595"/>
</dbReference>
<dbReference type="InterPro" id="IPR013042">
    <property type="entry name" value="DUF1592"/>
</dbReference>
<feature type="domain" description="Cytochrome C Planctomycete-type" evidence="5">
    <location>
        <begin position="20"/>
        <end position="68"/>
    </location>
</feature>
<reference evidence="7 8" key="1">
    <citation type="submission" date="2019-02" db="EMBL/GenBank/DDBJ databases">
        <title>Deep-cultivation of Planctomycetes and their phenomic and genomic characterization uncovers novel biology.</title>
        <authorList>
            <person name="Wiegand S."/>
            <person name="Jogler M."/>
            <person name="Boedeker C."/>
            <person name="Pinto D."/>
            <person name="Vollmers J."/>
            <person name="Rivas-Marin E."/>
            <person name="Kohn T."/>
            <person name="Peeters S.H."/>
            <person name="Heuer A."/>
            <person name="Rast P."/>
            <person name="Oberbeckmann S."/>
            <person name="Bunk B."/>
            <person name="Jeske O."/>
            <person name="Meyerdierks A."/>
            <person name="Storesund J.E."/>
            <person name="Kallscheuer N."/>
            <person name="Luecker S."/>
            <person name="Lage O.M."/>
            <person name="Pohl T."/>
            <person name="Merkel B.J."/>
            <person name="Hornburger P."/>
            <person name="Mueller R.-W."/>
            <person name="Bruemmer F."/>
            <person name="Labrenz M."/>
            <person name="Spormann A.M."/>
            <person name="Op den Camp H."/>
            <person name="Overmann J."/>
            <person name="Amann R."/>
            <person name="Jetten M.S.M."/>
            <person name="Mascher T."/>
            <person name="Medema M.H."/>
            <person name="Devos D.P."/>
            <person name="Kaster A.-K."/>
            <person name="Ovreas L."/>
            <person name="Rohde M."/>
            <person name="Galperin M.Y."/>
            <person name="Jogler C."/>
        </authorList>
    </citation>
    <scope>NUCLEOTIDE SEQUENCE [LARGE SCALE GENOMIC DNA]</scope>
    <source>
        <strain evidence="7 8">K23_9</strain>
    </source>
</reference>
<feature type="domain" description="DUF1595" evidence="6">
    <location>
        <begin position="206"/>
        <end position="262"/>
    </location>
</feature>
<protein>
    <recommendedName>
        <fullName evidence="9">Planctomycete cytochrome C</fullName>
    </recommendedName>
</protein>
<dbReference type="Pfam" id="PF07631">
    <property type="entry name" value="PSD4"/>
    <property type="match status" value="1"/>
</dbReference>
<evidence type="ECO:0000259" key="6">
    <source>
        <dbReference type="Pfam" id="PF07637"/>
    </source>
</evidence>
<evidence type="ECO:0008006" key="9">
    <source>
        <dbReference type="Google" id="ProtNLM"/>
    </source>
</evidence>
<name>A0A517NS91_9BACT</name>
<dbReference type="InterPro" id="IPR011429">
    <property type="entry name" value="Cyt_c_Planctomycete-type"/>
</dbReference>
<dbReference type="Proteomes" id="UP000319817">
    <property type="component" value="Chromosome"/>
</dbReference>
<dbReference type="InterPro" id="IPR011478">
    <property type="entry name" value="DUF1585"/>
</dbReference>